<reference evidence="2 3" key="1">
    <citation type="journal article" date="2018" name="Nat. Ecol. Evol.">
        <title>Shark genomes provide insights into elasmobranch evolution and the origin of vertebrates.</title>
        <authorList>
            <person name="Hara Y"/>
            <person name="Yamaguchi K"/>
            <person name="Onimaru K"/>
            <person name="Kadota M"/>
            <person name="Koyanagi M"/>
            <person name="Keeley SD"/>
            <person name="Tatsumi K"/>
            <person name="Tanaka K"/>
            <person name="Motone F"/>
            <person name="Kageyama Y"/>
            <person name="Nozu R"/>
            <person name="Adachi N"/>
            <person name="Nishimura O"/>
            <person name="Nakagawa R"/>
            <person name="Tanegashima C"/>
            <person name="Kiyatake I"/>
            <person name="Matsumoto R"/>
            <person name="Murakumo K"/>
            <person name="Nishida K"/>
            <person name="Terakita A"/>
            <person name="Kuratani S"/>
            <person name="Sato K"/>
            <person name="Hyodo S Kuraku.S."/>
        </authorList>
    </citation>
    <scope>NUCLEOTIDE SEQUENCE [LARGE SCALE GENOMIC DNA]</scope>
</reference>
<name>A0A401TLG0_CHIPU</name>
<evidence type="ECO:0000313" key="3">
    <source>
        <dbReference type="Proteomes" id="UP000287033"/>
    </source>
</evidence>
<evidence type="ECO:0000313" key="2">
    <source>
        <dbReference type="EMBL" id="GCC43459.1"/>
    </source>
</evidence>
<proteinExistence type="predicted"/>
<feature type="non-terminal residue" evidence="2">
    <location>
        <position position="1"/>
    </location>
</feature>
<dbReference type="Proteomes" id="UP000287033">
    <property type="component" value="Unassembled WGS sequence"/>
</dbReference>
<dbReference type="EMBL" id="BEZZ01101766">
    <property type="protein sequence ID" value="GCC43459.1"/>
    <property type="molecule type" value="Genomic_DNA"/>
</dbReference>
<evidence type="ECO:0000256" key="1">
    <source>
        <dbReference type="SAM" id="MobiDB-lite"/>
    </source>
</evidence>
<gene>
    <name evidence="2" type="ORF">chiPu_0027359</name>
</gene>
<feature type="compositionally biased region" description="Pro residues" evidence="1">
    <location>
        <begin position="85"/>
        <end position="94"/>
    </location>
</feature>
<feature type="region of interest" description="Disordered" evidence="1">
    <location>
        <begin position="73"/>
        <end position="101"/>
    </location>
</feature>
<accession>A0A401TLG0</accession>
<protein>
    <submittedName>
        <fullName evidence="2">Uncharacterized protein</fullName>
    </submittedName>
</protein>
<dbReference type="AlphaFoldDB" id="A0A401TLG0"/>
<sequence length="101" mass="11000">LRHPPDPTVGGRSPVSLCRHRHHRHGDLLLPPETRQALTAPTAELQVTGLTGWIDRKRTEDLKLSPSGKLSLLGQANVRQNPDLPKTPPCPGLPPGNVAKY</sequence>
<organism evidence="2 3">
    <name type="scientific">Chiloscyllium punctatum</name>
    <name type="common">Brownbanded bambooshark</name>
    <name type="synonym">Hemiscyllium punctatum</name>
    <dbReference type="NCBI Taxonomy" id="137246"/>
    <lineage>
        <taxon>Eukaryota</taxon>
        <taxon>Metazoa</taxon>
        <taxon>Chordata</taxon>
        <taxon>Craniata</taxon>
        <taxon>Vertebrata</taxon>
        <taxon>Chondrichthyes</taxon>
        <taxon>Elasmobranchii</taxon>
        <taxon>Galeomorphii</taxon>
        <taxon>Galeoidea</taxon>
        <taxon>Orectolobiformes</taxon>
        <taxon>Hemiscylliidae</taxon>
        <taxon>Chiloscyllium</taxon>
    </lineage>
</organism>
<comment type="caution">
    <text evidence="2">The sequence shown here is derived from an EMBL/GenBank/DDBJ whole genome shotgun (WGS) entry which is preliminary data.</text>
</comment>
<keyword evidence="3" id="KW-1185">Reference proteome</keyword>